<dbReference type="EMBL" id="JBGJLR010000023">
    <property type="protein sequence ID" value="MEZ2740896.1"/>
    <property type="molecule type" value="Genomic_DNA"/>
</dbReference>
<sequence>MANFLTKEQGLQITTLNNEGKPHSTIANQLGITIAAVRQHCANARKSPSLSALSNRTKSKAKAHINAVAIKTRDTKYTVLEFKPDPNGPFVNATMTDRYLGLELSYRR</sequence>
<dbReference type="Proteomes" id="UP001567350">
    <property type="component" value="Unassembled WGS sequence"/>
</dbReference>
<proteinExistence type="predicted"/>
<dbReference type="InterPro" id="IPR013324">
    <property type="entry name" value="RNA_pol_sigma_r3/r4-like"/>
</dbReference>
<name>A0ABV4IGD9_9BURK</name>
<protein>
    <submittedName>
        <fullName evidence="1">Uncharacterized protein</fullName>
    </submittedName>
</protein>
<reference evidence="1 2" key="1">
    <citation type="submission" date="2024-08" db="EMBL/GenBank/DDBJ databases">
        <authorList>
            <person name="Feng Z."/>
            <person name="Ronholm J."/>
        </authorList>
    </citation>
    <scope>NUCLEOTIDE SEQUENCE [LARGE SCALE GENOMIC DNA]</scope>
    <source>
        <strain evidence="1 2">4-AB0-8</strain>
    </source>
</reference>
<organism evidence="1 2">
    <name type="scientific">Comamonas jiangduensis</name>
    <dbReference type="NCBI Taxonomy" id="1194168"/>
    <lineage>
        <taxon>Bacteria</taxon>
        <taxon>Pseudomonadati</taxon>
        <taxon>Pseudomonadota</taxon>
        <taxon>Betaproteobacteria</taxon>
        <taxon>Burkholderiales</taxon>
        <taxon>Comamonadaceae</taxon>
        <taxon>Comamonas</taxon>
    </lineage>
</organism>
<keyword evidence="2" id="KW-1185">Reference proteome</keyword>
<dbReference type="RefSeq" id="WP_370894076.1">
    <property type="nucleotide sequence ID" value="NZ_JBGJLR010000023.1"/>
</dbReference>
<evidence type="ECO:0000313" key="1">
    <source>
        <dbReference type="EMBL" id="MEZ2740896.1"/>
    </source>
</evidence>
<evidence type="ECO:0000313" key="2">
    <source>
        <dbReference type="Proteomes" id="UP001567350"/>
    </source>
</evidence>
<accession>A0ABV4IGD9</accession>
<gene>
    <name evidence="1" type="ORF">ACBP88_15830</name>
</gene>
<dbReference type="SUPFAM" id="SSF88659">
    <property type="entry name" value="Sigma3 and sigma4 domains of RNA polymerase sigma factors"/>
    <property type="match status" value="1"/>
</dbReference>
<comment type="caution">
    <text evidence="1">The sequence shown here is derived from an EMBL/GenBank/DDBJ whole genome shotgun (WGS) entry which is preliminary data.</text>
</comment>